<dbReference type="EMBL" id="JADNYJ010000116">
    <property type="protein sequence ID" value="KAF8883355.1"/>
    <property type="molecule type" value="Genomic_DNA"/>
</dbReference>
<comment type="caution">
    <text evidence="1">The sequence shown here is derived from an EMBL/GenBank/DDBJ whole genome shotgun (WGS) entry which is preliminary data.</text>
</comment>
<protein>
    <submittedName>
        <fullName evidence="1">Uncharacterized protein</fullName>
    </submittedName>
</protein>
<evidence type="ECO:0000313" key="1">
    <source>
        <dbReference type="EMBL" id="KAF8883355.1"/>
    </source>
</evidence>
<dbReference type="OrthoDB" id="2919534at2759"/>
<gene>
    <name evidence="1" type="ORF">CPB84DRAFT_1686359</name>
</gene>
<proteinExistence type="predicted"/>
<dbReference type="Proteomes" id="UP000724874">
    <property type="component" value="Unassembled WGS sequence"/>
</dbReference>
<accession>A0A9P5NES7</accession>
<dbReference type="AlphaFoldDB" id="A0A9P5NES7"/>
<sequence>LFDKGSMKEAMSTAAFERRKHRLGKLAPLSLQLCMANSSIVKSAGRWEGEIEVEGISTLGSVEVFDSGGTWDFLFGKTLLTAFKAVHDYNTDEITLKGANGCVIIQNQVQLLEDEKHTNQTDQSSKVAPICVITEDEQPFEGEESIVEINIEPSKDDTLFTCQTQPFKPEHINEILQLITIGTDLGKKEHSTVCQLISDFADIFALSVHEVLPVKDAVHQLNISLDATFSKKVHQKPLTPPQ</sequence>
<name>A0A9P5NES7_GYMJU</name>
<evidence type="ECO:0000313" key="2">
    <source>
        <dbReference type="Proteomes" id="UP000724874"/>
    </source>
</evidence>
<feature type="non-terminal residue" evidence="1">
    <location>
        <position position="1"/>
    </location>
</feature>
<keyword evidence="2" id="KW-1185">Reference proteome</keyword>
<reference evidence="1" key="1">
    <citation type="submission" date="2020-11" db="EMBL/GenBank/DDBJ databases">
        <authorList>
            <consortium name="DOE Joint Genome Institute"/>
            <person name="Ahrendt S."/>
            <person name="Riley R."/>
            <person name="Andreopoulos W."/>
            <person name="LaButti K."/>
            <person name="Pangilinan J."/>
            <person name="Ruiz-duenas F.J."/>
            <person name="Barrasa J.M."/>
            <person name="Sanchez-Garcia M."/>
            <person name="Camarero S."/>
            <person name="Miyauchi S."/>
            <person name="Serrano A."/>
            <person name="Linde D."/>
            <person name="Babiker R."/>
            <person name="Drula E."/>
            <person name="Ayuso-Fernandez I."/>
            <person name="Pacheco R."/>
            <person name="Padilla G."/>
            <person name="Ferreira P."/>
            <person name="Barriuso J."/>
            <person name="Kellner H."/>
            <person name="Castanera R."/>
            <person name="Alfaro M."/>
            <person name="Ramirez L."/>
            <person name="Pisabarro A.G."/>
            <person name="Kuo A."/>
            <person name="Tritt A."/>
            <person name="Lipzen A."/>
            <person name="He G."/>
            <person name="Yan M."/>
            <person name="Ng V."/>
            <person name="Cullen D."/>
            <person name="Martin F."/>
            <person name="Rosso M.-N."/>
            <person name="Henrissat B."/>
            <person name="Hibbett D."/>
            <person name="Martinez A.T."/>
            <person name="Grigoriev I.V."/>
        </authorList>
    </citation>
    <scope>NUCLEOTIDE SEQUENCE</scope>
    <source>
        <strain evidence="1">AH 44721</strain>
    </source>
</reference>
<organism evidence="1 2">
    <name type="scientific">Gymnopilus junonius</name>
    <name type="common">Spectacular rustgill mushroom</name>
    <name type="synonym">Gymnopilus spectabilis subsp. junonius</name>
    <dbReference type="NCBI Taxonomy" id="109634"/>
    <lineage>
        <taxon>Eukaryota</taxon>
        <taxon>Fungi</taxon>
        <taxon>Dikarya</taxon>
        <taxon>Basidiomycota</taxon>
        <taxon>Agaricomycotina</taxon>
        <taxon>Agaricomycetes</taxon>
        <taxon>Agaricomycetidae</taxon>
        <taxon>Agaricales</taxon>
        <taxon>Agaricineae</taxon>
        <taxon>Hymenogastraceae</taxon>
        <taxon>Gymnopilus</taxon>
    </lineage>
</organism>